<evidence type="ECO:0000313" key="2">
    <source>
        <dbReference type="EMBL" id="SDG31223.1"/>
    </source>
</evidence>
<evidence type="ECO:0000313" key="3">
    <source>
        <dbReference type="Proteomes" id="UP000198641"/>
    </source>
</evidence>
<feature type="compositionally biased region" description="Basic and acidic residues" evidence="1">
    <location>
        <begin position="13"/>
        <end position="23"/>
    </location>
</feature>
<sequence length="48" mass="5710">MIPIFRRKRPRSLNRERGLDRSGKKPTYGFMSSKNFFTPSKKLVFFGE</sequence>
<name>A0A1G7T7D2_9GAMM</name>
<accession>A0A1G7T7D2</accession>
<reference evidence="2 3" key="1">
    <citation type="submission" date="2016-10" db="EMBL/GenBank/DDBJ databases">
        <authorList>
            <person name="de Groot N.N."/>
        </authorList>
    </citation>
    <scope>NUCLEOTIDE SEQUENCE [LARGE SCALE GENOMIC DNA]</scope>
    <source>
        <strain evidence="2 3">BH539</strain>
    </source>
</reference>
<dbReference type="AlphaFoldDB" id="A0A1G7T7D2"/>
<evidence type="ECO:0000256" key="1">
    <source>
        <dbReference type="SAM" id="MobiDB-lite"/>
    </source>
</evidence>
<gene>
    <name evidence="2" type="ORF">SAMN05216571_10953</name>
</gene>
<protein>
    <submittedName>
        <fullName evidence="2">Uncharacterized protein</fullName>
    </submittedName>
</protein>
<proteinExistence type="predicted"/>
<dbReference type="EMBL" id="FNCI01000009">
    <property type="protein sequence ID" value="SDG31223.1"/>
    <property type="molecule type" value="Genomic_DNA"/>
</dbReference>
<feature type="compositionally biased region" description="Basic residues" evidence="1">
    <location>
        <begin position="1"/>
        <end position="12"/>
    </location>
</feature>
<feature type="region of interest" description="Disordered" evidence="1">
    <location>
        <begin position="1"/>
        <end position="25"/>
    </location>
</feature>
<dbReference type="Proteomes" id="UP000198641">
    <property type="component" value="Unassembled WGS sequence"/>
</dbReference>
<keyword evidence="3" id="KW-1185">Reference proteome</keyword>
<organism evidence="2 3">
    <name type="scientific">Onishia taeanensis</name>
    <dbReference type="NCBI Taxonomy" id="284577"/>
    <lineage>
        <taxon>Bacteria</taxon>
        <taxon>Pseudomonadati</taxon>
        <taxon>Pseudomonadota</taxon>
        <taxon>Gammaproteobacteria</taxon>
        <taxon>Oceanospirillales</taxon>
        <taxon>Halomonadaceae</taxon>
        <taxon>Onishia</taxon>
    </lineage>
</organism>